<dbReference type="PIRSF" id="PIRSF028538">
    <property type="entry name" value="DUF1820"/>
    <property type="match status" value="1"/>
</dbReference>
<evidence type="ECO:0000313" key="2">
    <source>
        <dbReference type="EMBL" id="SVB92437.1"/>
    </source>
</evidence>
<evidence type="ECO:0008006" key="3">
    <source>
        <dbReference type="Google" id="ProtNLM"/>
    </source>
</evidence>
<gene>
    <name evidence="2" type="ORF">METZ01_LOCUS245291</name>
</gene>
<accession>A0A382HZR5</accession>
<dbReference type="AlphaFoldDB" id="A0A382HZR5"/>
<dbReference type="InterPro" id="IPR014949">
    <property type="entry name" value="DUF1820"/>
</dbReference>
<name>A0A382HZR5_9ZZZZ</name>
<protein>
    <recommendedName>
        <fullName evidence="3">DUF1820 domain-containing protein</fullName>
    </recommendedName>
</protein>
<dbReference type="EMBL" id="UINC01064105">
    <property type="protein sequence ID" value="SVB92437.1"/>
    <property type="molecule type" value="Genomic_DNA"/>
</dbReference>
<organism evidence="2">
    <name type="scientific">marine metagenome</name>
    <dbReference type="NCBI Taxonomy" id="408172"/>
    <lineage>
        <taxon>unclassified sequences</taxon>
        <taxon>metagenomes</taxon>
        <taxon>ecological metagenomes</taxon>
    </lineage>
</organism>
<evidence type="ECO:0000256" key="1">
    <source>
        <dbReference type="SAM" id="MobiDB-lite"/>
    </source>
</evidence>
<feature type="compositionally biased region" description="Pro residues" evidence="1">
    <location>
        <begin position="101"/>
        <end position="111"/>
    </location>
</feature>
<feature type="region of interest" description="Disordered" evidence="1">
    <location>
        <begin position="84"/>
        <end position="111"/>
    </location>
</feature>
<proteinExistence type="predicted"/>
<dbReference type="Pfam" id="PF08850">
    <property type="entry name" value="DUF1820"/>
    <property type="match status" value="1"/>
</dbReference>
<sequence>MPKKSIYRIIFHSQGSIYELYAREVTQGAMFAFVEIGDIIFGERSKLVVDPSDEKLKAEFDGVKCTYIPLHAIVRIDQVEKEGHAKIRPGGDSKGSNVAPFPIPMKPPAAE</sequence>
<reference evidence="2" key="1">
    <citation type="submission" date="2018-05" db="EMBL/GenBank/DDBJ databases">
        <authorList>
            <person name="Lanie J.A."/>
            <person name="Ng W.-L."/>
            <person name="Kazmierczak K.M."/>
            <person name="Andrzejewski T.M."/>
            <person name="Davidsen T.M."/>
            <person name="Wayne K.J."/>
            <person name="Tettelin H."/>
            <person name="Glass J.I."/>
            <person name="Rusch D."/>
            <person name="Podicherti R."/>
            <person name="Tsui H.-C.T."/>
            <person name="Winkler M.E."/>
        </authorList>
    </citation>
    <scope>NUCLEOTIDE SEQUENCE</scope>
</reference>